<comment type="subcellular location">
    <subcellularLocation>
        <location evidence="1">Nucleus</location>
    </subcellularLocation>
</comment>
<feature type="compositionally biased region" description="Low complexity" evidence="5">
    <location>
        <begin position="95"/>
        <end position="114"/>
    </location>
</feature>
<dbReference type="InterPro" id="IPR037249">
    <property type="entry name" value="TAFH/NHR1_dom_sf"/>
</dbReference>
<keyword evidence="4" id="KW-0539">Nucleus</keyword>
<dbReference type="SUPFAM" id="SSF158553">
    <property type="entry name" value="TAFH domain-like"/>
    <property type="match status" value="1"/>
</dbReference>
<feature type="region of interest" description="Disordered" evidence="5">
    <location>
        <begin position="33"/>
        <end position="114"/>
    </location>
</feature>
<dbReference type="InterPro" id="IPR013289">
    <property type="entry name" value="CBFA2T1/2/3"/>
</dbReference>
<dbReference type="SMART" id="SM00549">
    <property type="entry name" value="TAFH"/>
    <property type="match status" value="1"/>
</dbReference>
<keyword evidence="3" id="KW-0804">Transcription</keyword>
<dbReference type="Gene3D" id="1.20.120.1110">
    <property type="entry name" value="TAFH/NHR1 domain"/>
    <property type="match status" value="1"/>
</dbReference>
<dbReference type="GO" id="GO:0003714">
    <property type="term" value="F:transcription corepressor activity"/>
    <property type="evidence" value="ECO:0007669"/>
    <property type="project" value="InterPro"/>
</dbReference>
<evidence type="ECO:0000256" key="4">
    <source>
        <dbReference type="ARBA" id="ARBA00023242"/>
    </source>
</evidence>
<evidence type="ECO:0000313" key="7">
    <source>
        <dbReference type="Ensembl" id="ENSCMMP00000003803.1"/>
    </source>
</evidence>
<evidence type="ECO:0000259" key="6">
    <source>
        <dbReference type="PROSITE" id="PS51119"/>
    </source>
</evidence>
<feature type="compositionally biased region" description="Polar residues" evidence="5">
    <location>
        <begin position="63"/>
        <end position="86"/>
    </location>
</feature>
<evidence type="ECO:0000256" key="2">
    <source>
        <dbReference type="ARBA" id="ARBA00023015"/>
    </source>
</evidence>
<dbReference type="PROSITE" id="PS51119">
    <property type="entry name" value="TAFH"/>
    <property type="match status" value="1"/>
</dbReference>
<sequence>MISVKRNTWRALSLVIGDCRKKGNFEFCQDRTEKHSTMPDSPVDVKTQSRLTPPTMPPPPTTQGAPRTSSFTPTTLTNGTSHSPTALNGAPSPPNGFSNGPSSSSSSSLANQQLPPACGARQLSKLKRFLTTLQQFGNDISPEIGERVRTLVLGLVNSTLTIEEFHSKLQEATNFPLRPFVIPFLKVLHSSVIWKVFQTILLLGHRCVLQFFFLRESGK</sequence>
<keyword evidence="8" id="KW-1185">Reference proteome</keyword>
<dbReference type="GO" id="GO:0005634">
    <property type="term" value="C:nucleus"/>
    <property type="evidence" value="ECO:0007669"/>
    <property type="project" value="UniProtKB-SubCell"/>
</dbReference>
<protein>
    <recommendedName>
        <fullName evidence="6">TAFH domain-containing protein</fullName>
    </recommendedName>
</protein>
<keyword evidence="2" id="KW-0805">Transcription regulation</keyword>
<dbReference type="Ensembl" id="ENSCMMT00000004259.1">
    <property type="protein sequence ID" value="ENSCMMP00000003803.1"/>
    <property type="gene ID" value="ENSCMMG00000002421.1"/>
</dbReference>
<evidence type="ECO:0000256" key="3">
    <source>
        <dbReference type="ARBA" id="ARBA00023163"/>
    </source>
</evidence>
<evidence type="ECO:0000256" key="5">
    <source>
        <dbReference type="SAM" id="MobiDB-lite"/>
    </source>
</evidence>
<dbReference type="Proteomes" id="UP000694556">
    <property type="component" value="Chromosome 2"/>
</dbReference>
<dbReference type="InterPro" id="IPR003894">
    <property type="entry name" value="TAFH_NHR1"/>
</dbReference>
<dbReference type="PANTHER" id="PTHR10379:SF5">
    <property type="entry name" value="PROTEIN CBFA2T1"/>
    <property type="match status" value="1"/>
</dbReference>
<reference evidence="7" key="1">
    <citation type="submission" date="2018-09" db="EMBL/GenBank/DDBJ databases">
        <title>Common duck and Muscovy duck high density SNP chip.</title>
        <authorList>
            <person name="Vignal A."/>
            <person name="Thebault N."/>
            <person name="Warren W.C."/>
        </authorList>
    </citation>
    <scope>NUCLEOTIDE SEQUENCE [LARGE SCALE GENOMIC DNA]</scope>
</reference>
<name>A0A8C3GEP8_CAIMO</name>
<reference evidence="7" key="2">
    <citation type="submission" date="2025-08" db="UniProtKB">
        <authorList>
            <consortium name="Ensembl"/>
        </authorList>
    </citation>
    <scope>IDENTIFICATION</scope>
</reference>
<dbReference type="Pfam" id="PF07531">
    <property type="entry name" value="TAFH"/>
    <property type="match status" value="1"/>
</dbReference>
<proteinExistence type="predicted"/>
<dbReference type="FunFam" id="1.20.120.1110:FF:000001">
    <property type="entry name" value="RUNX1 translocation partner 1"/>
    <property type="match status" value="1"/>
</dbReference>
<organism evidence="7 8">
    <name type="scientific">Cairina moschata</name>
    <name type="common">Muscovy duck</name>
    <dbReference type="NCBI Taxonomy" id="8855"/>
    <lineage>
        <taxon>Eukaryota</taxon>
        <taxon>Metazoa</taxon>
        <taxon>Chordata</taxon>
        <taxon>Craniata</taxon>
        <taxon>Vertebrata</taxon>
        <taxon>Euteleostomi</taxon>
        <taxon>Archelosauria</taxon>
        <taxon>Archosauria</taxon>
        <taxon>Dinosauria</taxon>
        <taxon>Saurischia</taxon>
        <taxon>Theropoda</taxon>
        <taxon>Coelurosauria</taxon>
        <taxon>Aves</taxon>
        <taxon>Neognathae</taxon>
        <taxon>Galloanserae</taxon>
        <taxon>Anseriformes</taxon>
        <taxon>Anatidae</taxon>
        <taxon>Anatinae</taxon>
        <taxon>Cairina</taxon>
    </lineage>
</organism>
<feature type="domain" description="TAFH" evidence="6">
    <location>
        <begin position="120"/>
        <end position="215"/>
    </location>
</feature>
<evidence type="ECO:0000313" key="8">
    <source>
        <dbReference type="Proteomes" id="UP000694556"/>
    </source>
</evidence>
<accession>A0A8C3GEP8</accession>
<dbReference type="AlphaFoldDB" id="A0A8C3GEP8"/>
<dbReference type="GO" id="GO:0006351">
    <property type="term" value="P:DNA-templated transcription"/>
    <property type="evidence" value="ECO:0007669"/>
    <property type="project" value="InterPro"/>
</dbReference>
<dbReference type="PANTHER" id="PTHR10379">
    <property type="entry name" value="MTG8 ETO EIGHT TWENTY ONE PROTEIN"/>
    <property type="match status" value="1"/>
</dbReference>
<evidence type="ECO:0000256" key="1">
    <source>
        <dbReference type="ARBA" id="ARBA00004123"/>
    </source>
</evidence>
<reference evidence="7" key="3">
    <citation type="submission" date="2025-09" db="UniProtKB">
        <authorList>
            <consortium name="Ensembl"/>
        </authorList>
    </citation>
    <scope>IDENTIFICATION</scope>
</reference>